<proteinExistence type="predicted"/>
<reference evidence="1 2" key="1">
    <citation type="submission" date="2014-03" db="EMBL/GenBank/DDBJ databases">
        <title>complete genome sequence of Flavobacteriaceae bacterium JBKA-6.</title>
        <authorList>
            <person name="Takano T."/>
            <person name="Nakamura Y."/>
            <person name="Takuma S."/>
            <person name="Yasuike M."/>
            <person name="Matsuyama T."/>
            <person name="Sakai T."/>
            <person name="Fujiwara A."/>
            <person name="Kimoto K."/>
            <person name="Fukuda Y."/>
            <person name="Kondo H."/>
            <person name="Hirono I."/>
            <person name="Nakayasu C."/>
        </authorList>
    </citation>
    <scope>NUCLEOTIDE SEQUENCE [LARGE SCALE GENOMIC DNA]</scope>
    <source>
        <strain evidence="1 2">JBKA-6</strain>
    </source>
</reference>
<evidence type="ECO:0000313" key="1">
    <source>
        <dbReference type="EMBL" id="BAV94290.1"/>
    </source>
</evidence>
<dbReference type="InterPro" id="IPR014985">
    <property type="entry name" value="WbqC"/>
</dbReference>
<sequence length="204" mass="24497">MFCLSYFPPIEYYFRWINHLPILEWEEHFQKQSYRNRFCIFGANGKLCLSIPIIHTGDNNQKIRDVKISYDHLWQSHHWNSIYSAYRSSPYFEFYEEEIKLIFEKKEQFLVDLNIKIHEVISNILEIKPFYEKTNTYKSQIDSDTVDFRKIHPKIKSELTFPPYTQVFSDKHGFLANLSILDLIFSEGPNASQYLELLLTENSF</sequence>
<organism evidence="1 2">
    <name type="scientific">Ichthyobacterium seriolicida</name>
    <dbReference type="NCBI Taxonomy" id="242600"/>
    <lineage>
        <taxon>Bacteria</taxon>
        <taxon>Pseudomonadati</taxon>
        <taxon>Bacteroidota</taxon>
        <taxon>Flavobacteriia</taxon>
        <taxon>Flavobacteriales</taxon>
        <taxon>Ichthyobacteriaceae</taxon>
        <taxon>Ichthyobacterium</taxon>
    </lineage>
</organism>
<protein>
    <recommendedName>
        <fullName evidence="3">WbqC-like protein</fullName>
    </recommendedName>
</protein>
<evidence type="ECO:0000313" key="2">
    <source>
        <dbReference type="Proteomes" id="UP000243197"/>
    </source>
</evidence>
<gene>
    <name evidence="1" type="ORF">JBKA6_0277</name>
</gene>
<keyword evidence="2" id="KW-1185">Reference proteome</keyword>
<accession>A0A1J1DWQ6</accession>
<dbReference type="KEGG" id="ise:JBKA6_0277"/>
<dbReference type="AlphaFoldDB" id="A0A1J1DWQ6"/>
<dbReference type="Pfam" id="PF08889">
    <property type="entry name" value="WbqC"/>
    <property type="match status" value="1"/>
</dbReference>
<dbReference type="EMBL" id="AP014564">
    <property type="protein sequence ID" value="BAV94290.1"/>
    <property type="molecule type" value="Genomic_DNA"/>
</dbReference>
<evidence type="ECO:0008006" key="3">
    <source>
        <dbReference type="Google" id="ProtNLM"/>
    </source>
</evidence>
<dbReference type="Proteomes" id="UP000243197">
    <property type="component" value="Chromosome"/>
</dbReference>
<name>A0A1J1DWQ6_9FLAO</name>